<dbReference type="EMBL" id="JBBKTW010000005">
    <property type="protein sequence ID" value="MEN2989384.1"/>
    <property type="molecule type" value="Genomic_DNA"/>
</dbReference>
<organism evidence="2 3">
    <name type="scientific">Tistrella arctica</name>
    <dbReference type="NCBI Taxonomy" id="3133430"/>
    <lineage>
        <taxon>Bacteria</taxon>
        <taxon>Pseudomonadati</taxon>
        <taxon>Pseudomonadota</taxon>
        <taxon>Alphaproteobacteria</taxon>
        <taxon>Geminicoccales</taxon>
        <taxon>Geminicoccaceae</taxon>
        <taxon>Tistrella</taxon>
    </lineage>
</organism>
<protein>
    <submittedName>
        <fullName evidence="2">Uncharacterized protein</fullName>
    </submittedName>
</protein>
<name>A0ABU9YKP9_9PROT</name>
<evidence type="ECO:0000313" key="2">
    <source>
        <dbReference type="EMBL" id="MEN2989384.1"/>
    </source>
</evidence>
<evidence type="ECO:0000256" key="1">
    <source>
        <dbReference type="SAM" id="Phobius"/>
    </source>
</evidence>
<reference evidence="2 3" key="1">
    <citation type="submission" date="2024-03" db="EMBL/GenBank/DDBJ databases">
        <title>High-quality draft genome sequencing of Tistrella sp. BH-R2-4.</title>
        <authorList>
            <person name="Dong C."/>
        </authorList>
    </citation>
    <scope>NUCLEOTIDE SEQUENCE [LARGE SCALE GENOMIC DNA]</scope>
    <source>
        <strain evidence="2 3">BH-R2-4</strain>
    </source>
</reference>
<keyword evidence="3" id="KW-1185">Reference proteome</keyword>
<accession>A0ABU9YKP9</accession>
<proteinExistence type="predicted"/>
<keyword evidence="1" id="KW-0812">Transmembrane</keyword>
<gene>
    <name evidence="2" type="ORF">WG926_13805</name>
</gene>
<keyword evidence="1" id="KW-0472">Membrane</keyword>
<comment type="caution">
    <text evidence="2">The sequence shown here is derived from an EMBL/GenBank/DDBJ whole genome shotgun (WGS) entry which is preliminary data.</text>
</comment>
<keyword evidence="1" id="KW-1133">Transmembrane helix</keyword>
<sequence length="58" mass="6748">MLIQIKNGGQDDETNLDMMFALYKNTLSVVVIYIRRGRGYMFIKLNLDKYQGKPHAPK</sequence>
<feature type="transmembrane region" description="Helical" evidence="1">
    <location>
        <begin position="16"/>
        <end position="34"/>
    </location>
</feature>
<dbReference type="RefSeq" id="WP_345932959.1">
    <property type="nucleotide sequence ID" value="NZ_JBBKTV010000004.1"/>
</dbReference>
<dbReference type="Proteomes" id="UP001413721">
    <property type="component" value="Unassembled WGS sequence"/>
</dbReference>
<evidence type="ECO:0000313" key="3">
    <source>
        <dbReference type="Proteomes" id="UP001413721"/>
    </source>
</evidence>